<dbReference type="Proteomes" id="UP000184052">
    <property type="component" value="Unassembled WGS sequence"/>
</dbReference>
<dbReference type="PRINTS" id="PR01853">
    <property type="entry name" value="YAJCTRNLCASE"/>
</dbReference>
<dbReference type="InterPro" id="IPR003849">
    <property type="entry name" value="Preprotein_translocase_YajC"/>
</dbReference>
<proteinExistence type="predicted"/>
<accession>A0A1M6D358</accession>
<name>A0A1M6D358_9FIRM</name>
<sequence length="44" mass="5181">MAQGGATSIIFMVAMFAIFYFMLIRPQRKRDKQVKDMRASLKKR</sequence>
<keyword evidence="1" id="KW-1133">Transmembrane helix</keyword>
<dbReference type="AlphaFoldDB" id="A0A1M6D358"/>
<protein>
    <submittedName>
        <fullName evidence="2">Preprotein translocase, YajC subunit</fullName>
    </submittedName>
</protein>
<gene>
    <name evidence="2" type="ORF">SAMN02745751_00767</name>
</gene>
<dbReference type="SMART" id="SM01323">
    <property type="entry name" value="YajC"/>
    <property type="match status" value="1"/>
</dbReference>
<keyword evidence="3" id="KW-1185">Reference proteome</keyword>
<feature type="transmembrane region" description="Helical" evidence="1">
    <location>
        <begin position="6"/>
        <end position="23"/>
    </location>
</feature>
<dbReference type="NCBIfam" id="TIGR00739">
    <property type="entry name" value="yajC"/>
    <property type="match status" value="1"/>
</dbReference>
<organism evidence="2 3">
    <name type="scientific">Dethiosulfatibacter aminovorans DSM 17477</name>
    <dbReference type="NCBI Taxonomy" id="1121476"/>
    <lineage>
        <taxon>Bacteria</taxon>
        <taxon>Bacillati</taxon>
        <taxon>Bacillota</taxon>
        <taxon>Tissierellia</taxon>
        <taxon>Dethiosulfatibacter</taxon>
    </lineage>
</organism>
<dbReference type="RefSeq" id="WP_073047436.1">
    <property type="nucleotide sequence ID" value="NZ_FQZL01000006.1"/>
</dbReference>
<dbReference type="EMBL" id="FQZL01000006">
    <property type="protein sequence ID" value="SHI67680.1"/>
    <property type="molecule type" value="Genomic_DNA"/>
</dbReference>
<keyword evidence="1" id="KW-0472">Membrane</keyword>
<reference evidence="2 3" key="1">
    <citation type="submission" date="2016-11" db="EMBL/GenBank/DDBJ databases">
        <authorList>
            <person name="Jaros S."/>
            <person name="Januszkiewicz K."/>
            <person name="Wedrychowicz H."/>
        </authorList>
    </citation>
    <scope>NUCLEOTIDE SEQUENCE [LARGE SCALE GENOMIC DNA]</scope>
    <source>
        <strain evidence="2 3">DSM 17477</strain>
    </source>
</reference>
<dbReference type="Pfam" id="PF02699">
    <property type="entry name" value="YajC"/>
    <property type="match status" value="1"/>
</dbReference>
<evidence type="ECO:0000313" key="3">
    <source>
        <dbReference type="Proteomes" id="UP000184052"/>
    </source>
</evidence>
<evidence type="ECO:0000313" key="2">
    <source>
        <dbReference type="EMBL" id="SHI67680.1"/>
    </source>
</evidence>
<dbReference type="STRING" id="1121476.SAMN02745751_00767"/>
<evidence type="ECO:0000256" key="1">
    <source>
        <dbReference type="SAM" id="Phobius"/>
    </source>
</evidence>
<keyword evidence="1" id="KW-0812">Transmembrane</keyword>